<dbReference type="PRINTS" id="PR00259">
    <property type="entry name" value="TMFOUR"/>
</dbReference>
<dbReference type="InterPro" id="IPR018499">
    <property type="entry name" value="Tetraspanin/Peripherin"/>
</dbReference>
<accession>A0AAV9ALL3</accession>
<dbReference type="GO" id="GO:0009734">
    <property type="term" value="P:auxin-activated signaling pathway"/>
    <property type="evidence" value="ECO:0007669"/>
    <property type="project" value="InterPro"/>
</dbReference>
<evidence type="ECO:0000256" key="5">
    <source>
        <dbReference type="ARBA" id="ARBA00023136"/>
    </source>
</evidence>
<evidence type="ECO:0000313" key="7">
    <source>
        <dbReference type="EMBL" id="KAK1265214.1"/>
    </source>
</evidence>
<reference evidence="7" key="1">
    <citation type="journal article" date="2023" name="Nat. Commun.">
        <title>Diploid and tetraploid genomes of Acorus and the evolution of monocots.</title>
        <authorList>
            <person name="Ma L."/>
            <person name="Liu K.W."/>
            <person name="Li Z."/>
            <person name="Hsiao Y.Y."/>
            <person name="Qi Y."/>
            <person name="Fu T."/>
            <person name="Tang G.D."/>
            <person name="Zhang D."/>
            <person name="Sun W.H."/>
            <person name="Liu D.K."/>
            <person name="Li Y."/>
            <person name="Chen G.Z."/>
            <person name="Liu X.D."/>
            <person name="Liao X.Y."/>
            <person name="Jiang Y.T."/>
            <person name="Yu X."/>
            <person name="Hao Y."/>
            <person name="Huang J."/>
            <person name="Zhao X.W."/>
            <person name="Ke S."/>
            <person name="Chen Y.Y."/>
            <person name="Wu W.L."/>
            <person name="Hsu J.L."/>
            <person name="Lin Y.F."/>
            <person name="Huang M.D."/>
            <person name="Li C.Y."/>
            <person name="Huang L."/>
            <person name="Wang Z.W."/>
            <person name="Zhao X."/>
            <person name="Zhong W.Y."/>
            <person name="Peng D.H."/>
            <person name="Ahmad S."/>
            <person name="Lan S."/>
            <person name="Zhang J.S."/>
            <person name="Tsai W.C."/>
            <person name="Van de Peer Y."/>
            <person name="Liu Z.J."/>
        </authorList>
    </citation>
    <scope>NUCLEOTIDE SEQUENCE</scope>
    <source>
        <strain evidence="7">SCP</strain>
    </source>
</reference>
<evidence type="ECO:0000256" key="3">
    <source>
        <dbReference type="ARBA" id="ARBA00022692"/>
    </source>
</evidence>
<gene>
    <name evidence="7" type="ORF">QJS04_geneDACA017895</name>
</gene>
<proteinExistence type="inferred from homology"/>
<comment type="subcellular location">
    <subcellularLocation>
        <location evidence="1">Membrane</location>
        <topology evidence="1">Multi-pass membrane protein</topology>
    </subcellularLocation>
</comment>
<dbReference type="PANTHER" id="PTHR32191">
    <property type="entry name" value="TETRASPANIN-8-RELATED"/>
    <property type="match status" value="1"/>
</dbReference>
<reference evidence="7" key="2">
    <citation type="submission" date="2023-06" db="EMBL/GenBank/DDBJ databases">
        <authorList>
            <person name="Ma L."/>
            <person name="Liu K.-W."/>
            <person name="Li Z."/>
            <person name="Hsiao Y.-Y."/>
            <person name="Qi Y."/>
            <person name="Fu T."/>
            <person name="Tang G."/>
            <person name="Zhang D."/>
            <person name="Sun W.-H."/>
            <person name="Liu D.-K."/>
            <person name="Li Y."/>
            <person name="Chen G.-Z."/>
            <person name="Liu X.-D."/>
            <person name="Liao X.-Y."/>
            <person name="Jiang Y.-T."/>
            <person name="Yu X."/>
            <person name="Hao Y."/>
            <person name="Huang J."/>
            <person name="Zhao X.-W."/>
            <person name="Ke S."/>
            <person name="Chen Y.-Y."/>
            <person name="Wu W.-L."/>
            <person name="Hsu J.-L."/>
            <person name="Lin Y.-F."/>
            <person name="Huang M.-D."/>
            <person name="Li C.-Y."/>
            <person name="Huang L."/>
            <person name="Wang Z.-W."/>
            <person name="Zhao X."/>
            <person name="Zhong W.-Y."/>
            <person name="Peng D.-H."/>
            <person name="Ahmad S."/>
            <person name="Lan S."/>
            <person name="Zhang J.-S."/>
            <person name="Tsai W.-C."/>
            <person name="Van De Peer Y."/>
            <person name="Liu Z.-J."/>
        </authorList>
    </citation>
    <scope>NUCLEOTIDE SEQUENCE</scope>
    <source>
        <strain evidence="7">SCP</strain>
        <tissue evidence="7">Leaves</tissue>
    </source>
</reference>
<evidence type="ECO:0000256" key="4">
    <source>
        <dbReference type="ARBA" id="ARBA00022989"/>
    </source>
</evidence>
<dbReference type="Proteomes" id="UP001179952">
    <property type="component" value="Unassembled WGS sequence"/>
</dbReference>
<evidence type="ECO:0000256" key="6">
    <source>
        <dbReference type="SAM" id="Phobius"/>
    </source>
</evidence>
<keyword evidence="5 6" id="KW-0472">Membrane</keyword>
<evidence type="ECO:0000256" key="2">
    <source>
        <dbReference type="ARBA" id="ARBA00006840"/>
    </source>
</evidence>
<comment type="caution">
    <text evidence="7">The sequence shown here is derived from an EMBL/GenBank/DDBJ whole genome shotgun (WGS) entry which is preliminary data.</text>
</comment>
<feature type="transmembrane region" description="Helical" evidence="6">
    <location>
        <begin position="12"/>
        <end position="30"/>
    </location>
</feature>
<dbReference type="InterPro" id="IPR044991">
    <property type="entry name" value="TET_plant"/>
</dbReference>
<comment type="similarity">
    <text evidence="2">Belongs to the tetraspanin (TM4SF) family.</text>
</comment>
<feature type="transmembrane region" description="Helical" evidence="6">
    <location>
        <begin position="71"/>
        <end position="97"/>
    </location>
</feature>
<dbReference type="EMBL" id="JAUJYN010000008">
    <property type="protein sequence ID" value="KAK1265214.1"/>
    <property type="molecule type" value="Genomic_DNA"/>
</dbReference>
<sequence>MMRGSNQLVGGINFVTFLVSIPILGGGIWLSSRANNTDCLRFLQWPLIIIGVAIMVISLAGFAGACYRQTWLLWLYLFSMFWIIAALLGFIIFAFAVTDKGRGRPAADRSAMFLEYHLGDYSGWLKDRVSDPVYWRKISSCLRDAKACRYMGRYDYMGNSESLAMFYRRELSPIQSGCCKPPTACGDVYVNETAWNPVQGNLVVDVDCNRWSNDQQMLCYSCNSCKAGVLAEVRKSWRKVSIINIVVLIILIMVYVVGCAAFRNSRRMDNNESYGENHMTKSRPSRFQF</sequence>
<keyword evidence="8" id="KW-1185">Reference proteome</keyword>
<evidence type="ECO:0000313" key="8">
    <source>
        <dbReference type="Proteomes" id="UP001179952"/>
    </source>
</evidence>
<dbReference type="GO" id="GO:0016020">
    <property type="term" value="C:membrane"/>
    <property type="evidence" value="ECO:0007669"/>
    <property type="project" value="UniProtKB-SubCell"/>
</dbReference>
<organism evidence="7 8">
    <name type="scientific">Acorus gramineus</name>
    <name type="common">Dwarf sweet flag</name>
    <dbReference type="NCBI Taxonomy" id="55184"/>
    <lineage>
        <taxon>Eukaryota</taxon>
        <taxon>Viridiplantae</taxon>
        <taxon>Streptophyta</taxon>
        <taxon>Embryophyta</taxon>
        <taxon>Tracheophyta</taxon>
        <taxon>Spermatophyta</taxon>
        <taxon>Magnoliopsida</taxon>
        <taxon>Liliopsida</taxon>
        <taxon>Acoraceae</taxon>
        <taxon>Acorus</taxon>
    </lineage>
</organism>
<dbReference type="Pfam" id="PF00335">
    <property type="entry name" value="Tetraspanin"/>
    <property type="match status" value="1"/>
</dbReference>
<keyword evidence="3 6" id="KW-0812">Transmembrane</keyword>
<keyword evidence="4 6" id="KW-1133">Transmembrane helix</keyword>
<name>A0AAV9ALL3_ACOGR</name>
<dbReference type="AlphaFoldDB" id="A0AAV9ALL3"/>
<feature type="transmembrane region" description="Helical" evidence="6">
    <location>
        <begin position="242"/>
        <end position="263"/>
    </location>
</feature>
<feature type="transmembrane region" description="Helical" evidence="6">
    <location>
        <begin position="42"/>
        <end position="65"/>
    </location>
</feature>
<evidence type="ECO:0000256" key="1">
    <source>
        <dbReference type="ARBA" id="ARBA00004141"/>
    </source>
</evidence>
<protein>
    <submittedName>
        <fullName evidence="7">Tetraspanin-4</fullName>
    </submittedName>
</protein>